<sequence length="242" mass="27202">MKIDRKFYVIGSALALFIGLPLLLYGLSAAPTRSFLKEIISILTILAVFLILGQLFLTRSNEGLRMLFDGRQVQTTHKFIAYGAVGWLLLHPLLIVFPRFFEAGVKPLDALVTMLTTFENLGILLGLTAWLLLLVLGFMSVFRMRIMKLFGLTYRKWRYIHGSLSIIFLPLGLWHAIELGRHVDLGMAAAMIFFATVGIAMLAVFYAKTVPQDRAKHRGRQLHQSATHQEPILPTPSKGTHL</sequence>
<evidence type="ECO:0000256" key="4">
    <source>
        <dbReference type="ARBA" id="ARBA00023136"/>
    </source>
</evidence>
<dbReference type="Pfam" id="PF01794">
    <property type="entry name" value="Ferric_reduct"/>
    <property type="match status" value="1"/>
</dbReference>
<dbReference type="EMBL" id="PKUQ01000031">
    <property type="protein sequence ID" value="PLW76457.1"/>
    <property type="molecule type" value="Genomic_DNA"/>
</dbReference>
<evidence type="ECO:0000259" key="7">
    <source>
        <dbReference type="Pfam" id="PF01794"/>
    </source>
</evidence>
<keyword evidence="4 6" id="KW-0472">Membrane</keyword>
<name>A0A2N5XPU3_9HYPH</name>
<evidence type="ECO:0000256" key="2">
    <source>
        <dbReference type="ARBA" id="ARBA00022692"/>
    </source>
</evidence>
<feature type="transmembrane region" description="Helical" evidence="6">
    <location>
        <begin position="7"/>
        <end position="27"/>
    </location>
</feature>
<comment type="subcellular location">
    <subcellularLocation>
        <location evidence="1">Membrane</location>
        <topology evidence="1">Multi-pass membrane protein</topology>
    </subcellularLocation>
</comment>
<dbReference type="Proteomes" id="UP000234881">
    <property type="component" value="Unassembled WGS sequence"/>
</dbReference>
<feature type="domain" description="Ferric oxidoreductase" evidence="7">
    <location>
        <begin position="45"/>
        <end position="169"/>
    </location>
</feature>
<feature type="region of interest" description="Disordered" evidence="5">
    <location>
        <begin position="217"/>
        <end position="242"/>
    </location>
</feature>
<keyword evidence="3 6" id="KW-1133">Transmembrane helix</keyword>
<evidence type="ECO:0000313" key="8">
    <source>
        <dbReference type="EMBL" id="PLW76457.1"/>
    </source>
</evidence>
<dbReference type="AlphaFoldDB" id="A0A2N5XPU3"/>
<dbReference type="RefSeq" id="WP_101534892.1">
    <property type="nucleotide sequence ID" value="NZ_PKUQ01000031.1"/>
</dbReference>
<feature type="transmembrane region" description="Helical" evidence="6">
    <location>
        <begin position="39"/>
        <end position="58"/>
    </location>
</feature>
<keyword evidence="2 6" id="KW-0812">Transmembrane</keyword>
<proteinExistence type="predicted"/>
<feature type="transmembrane region" description="Helical" evidence="6">
    <location>
        <begin position="121"/>
        <end position="139"/>
    </location>
</feature>
<evidence type="ECO:0000256" key="5">
    <source>
        <dbReference type="SAM" id="MobiDB-lite"/>
    </source>
</evidence>
<gene>
    <name evidence="8" type="ORF">C0081_16430</name>
</gene>
<accession>A0A2N5XPU3</accession>
<dbReference type="InterPro" id="IPR013130">
    <property type="entry name" value="Fe3_Rdtase_TM_dom"/>
</dbReference>
<feature type="transmembrane region" description="Helical" evidence="6">
    <location>
        <begin position="159"/>
        <end position="177"/>
    </location>
</feature>
<feature type="transmembrane region" description="Helical" evidence="6">
    <location>
        <begin position="79"/>
        <end position="101"/>
    </location>
</feature>
<comment type="caution">
    <text evidence="8">The sequence shown here is derived from an EMBL/GenBank/DDBJ whole genome shotgun (WGS) entry which is preliminary data.</text>
</comment>
<dbReference type="GO" id="GO:0016020">
    <property type="term" value="C:membrane"/>
    <property type="evidence" value="ECO:0007669"/>
    <property type="project" value="UniProtKB-SubCell"/>
</dbReference>
<protein>
    <submittedName>
        <fullName evidence="8">FAD/NAD(P)-binding:oxidoreductase</fullName>
    </submittedName>
</protein>
<dbReference type="OrthoDB" id="9801223at2"/>
<evidence type="ECO:0000256" key="6">
    <source>
        <dbReference type="SAM" id="Phobius"/>
    </source>
</evidence>
<evidence type="ECO:0000256" key="3">
    <source>
        <dbReference type="ARBA" id="ARBA00022989"/>
    </source>
</evidence>
<evidence type="ECO:0000256" key="1">
    <source>
        <dbReference type="ARBA" id="ARBA00004141"/>
    </source>
</evidence>
<reference evidence="8 9" key="1">
    <citation type="submission" date="2018-01" db="EMBL/GenBank/DDBJ databases">
        <title>The draft genome sequence of Cohaesibacter sp. H1304.</title>
        <authorList>
            <person name="Wang N.-N."/>
            <person name="Du Z.-J."/>
        </authorList>
    </citation>
    <scope>NUCLEOTIDE SEQUENCE [LARGE SCALE GENOMIC DNA]</scope>
    <source>
        <strain evidence="8 9">H1304</strain>
    </source>
</reference>
<organism evidence="8 9">
    <name type="scientific">Cohaesibacter celericrescens</name>
    <dbReference type="NCBI Taxonomy" id="2067669"/>
    <lineage>
        <taxon>Bacteria</taxon>
        <taxon>Pseudomonadati</taxon>
        <taxon>Pseudomonadota</taxon>
        <taxon>Alphaproteobacteria</taxon>
        <taxon>Hyphomicrobiales</taxon>
        <taxon>Cohaesibacteraceae</taxon>
    </lineage>
</organism>
<feature type="transmembrane region" description="Helical" evidence="6">
    <location>
        <begin position="189"/>
        <end position="207"/>
    </location>
</feature>
<evidence type="ECO:0000313" key="9">
    <source>
        <dbReference type="Proteomes" id="UP000234881"/>
    </source>
</evidence>
<keyword evidence="9" id="KW-1185">Reference proteome</keyword>